<feature type="binding site" evidence="7">
    <location>
        <position position="142"/>
    </location>
    <ligand>
        <name>Zn(2+)</name>
        <dbReference type="ChEBI" id="CHEBI:29105"/>
        <label>1</label>
    </ligand>
</feature>
<keyword evidence="6 7" id="KW-0234">DNA repair</keyword>
<dbReference type="EC" id="3.1.21.2" evidence="7"/>
<keyword evidence="4 7" id="KW-0378">Hydrolase</keyword>
<feature type="binding site" evidence="7">
    <location>
        <position position="212"/>
    </location>
    <ligand>
        <name>Zn(2+)</name>
        <dbReference type="ChEBI" id="CHEBI:29105"/>
        <label>2</label>
    </ligand>
</feature>
<name>A0A2H0V5U1_9BACT</name>
<dbReference type="GO" id="GO:0003906">
    <property type="term" value="F:DNA-(apurinic or apyrimidinic site) endonuclease activity"/>
    <property type="evidence" value="ECO:0007669"/>
    <property type="project" value="TreeGrafter"/>
</dbReference>
<dbReference type="GO" id="GO:0003677">
    <property type="term" value="F:DNA binding"/>
    <property type="evidence" value="ECO:0007669"/>
    <property type="project" value="InterPro"/>
</dbReference>
<evidence type="ECO:0000256" key="7">
    <source>
        <dbReference type="HAMAP-Rule" id="MF_00152"/>
    </source>
</evidence>
<dbReference type="CDD" id="cd00019">
    <property type="entry name" value="AP2Ec"/>
    <property type="match status" value="1"/>
</dbReference>
<dbReference type="InterPro" id="IPR036237">
    <property type="entry name" value="Xyl_isomerase-like_sf"/>
</dbReference>
<dbReference type="FunFam" id="3.20.20.150:FF:000001">
    <property type="entry name" value="Probable endonuclease 4"/>
    <property type="match status" value="1"/>
</dbReference>
<keyword evidence="5 7" id="KW-0862">Zinc</keyword>
<organism evidence="9 10">
    <name type="scientific">Candidatus Falkowbacteria bacterium CG10_big_fil_rev_8_21_14_0_10_39_11</name>
    <dbReference type="NCBI Taxonomy" id="1974565"/>
    <lineage>
        <taxon>Bacteria</taxon>
        <taxon>Candidatus Falkowiibacteriota</taxon>
    </lineage>
</organism>
<dbReference type="Proteomes" id="UP000229901">
    <property type="component" value="Unassembled WGS sequence"/>
</dbReference>
<dbReference type="PROSITE" id="PS51432">
    <property type="entry name" value="AP_NUCLEASE_F2_4"/>
    <property type="match status" value="1"/>
</dbReference>
<feature type="binding site" evidence="7">
    <location>
        <position position="142"/>
    </location>
    <ligand>
        <name>Zn(2+)</name>
        <dbReference type="ChEBI" id="CHEBI:29105"/>
        <label>2</label>
    </ligand>
</feature>
<evidence type="ECO:0000313" key="10">
    <source>
        <dbReference type="Proteomes" id="UP000229901"/>
    </source>
</evidence>
<dbReference type="PANTHER" id="PTHR21445">
    <property type="entry name" value="ENDONUCLEASE IV ENDODEOXYRIBONUCLEASE IV"/>
    <property type="match status" value="1"/>
</dbReference>
<evidence type="ECO:0000256" key="1">
    <source>
        <dbReference type="ARBA" id="ARBA00005340"/>
    </source>
</evidence>
<reference evidence="10" key="1">
    <citation type="submission" date="2017-09" db="EMBL/GenBank/DDBJ databases">
        <title>Depth-based differentiation of microbial function through sediment-hosted aquifers and enrichment of novel symbionts in the deep terrestrial subsurface.</title>
        <authorList>
            <person name="Probst A.J."/>
            <person name="Ladd B."/>
            <person name="Jarett J.K."/>
            <person name="Geller-Mcgrath D.E."/>
            <person name="Sieber C.M.K."/>
            <person name="Emerson J.B."/>
            <person name="Anantharaman K."/>
            <person name="Thomas B.C."/>
            <person name="Malmstrom R."/>
            <person name="Stieglmeier M."/>
            <person name="Klingl A."/>
            <person name="Woyke T."/>
            <person name="Ryan C.M."/>
            <person name="Banfield J.F."/>
        </authorList>
    </citation>
    <scope>NUCLEOTIDE SEQUENCE [LARGE SCALE GENOMIC DNA]</scope>
</reference>
<evidence type="ECO:0000313" key="9">
    <source>
        <dbReference type="EMBL" id="PIR94474.1"/>
    </source>
</evidence>
<dbReference type="SMART" id="SM00518">
    <property type="entry name" value="AP2Ec"/>
    <property type="match status" value="1"/>
</dbReference>
<dbReference type="NCBIfam" id="TIGR00587">
    <property type="entry name" value="nfo"/>
    <property type="match status" value="1"/>
</dbReference>
<dbReference type="EMBL" id="PFAP01000005">
    <property type="protein sequence ID" value="PIR94474.1"/>
    <property type="molecule type" value="Genomic_DNA"/>
</dbReference>
<comment type="caution">
    <text evidence="9">The sequence shown here is derived from an EMBL/GenBank/DDBJ whole genome shotgun (WGS) entry which is preliminary data.</text>
</comment>
<gene>
    <name evidence="7" type="primary">nfo</name>
    <name evidence="9" type="ORF">COT97_01310</name>
</gene>
<comment type="catalytic activity">
    <reaction evidence="7">
        <text>Endonucleolytic cleavage to 5'-phosphooligonucleotide end-products.</text>
        <dbReference type="EC" id="3.1.21.2"/>
    </reaction>
</comment>
<keyword evidence="2 7" id="KW-0479">Metal-binding</keyword>
<dbReference type="GO" id="GO:0008081">
    <property type="term" value="F:phosphoric diester hydrolase activity"/>
    <property type="evidence" value="ECO:0007669"/>
    <property type="project" value="TreeGrafter"/>
</dbReference>
<evidence type="ECO:0000256" key="3">
    <source>
        <dbReference type="ARBA" id="ARBA00022763"/>
    </source>
</evidence>
<evidence type="ECO:0000256" key="4">
    <source>
        <dbReference type="ARBA" id="ARBA00022801"/>
    </source>
</evidence>
<evidence type="ECO:0000256" key="6">
    <source>
        <dbReference type="ARBA" id="ARBA00023204"/>
    </source>
</evidence>
<comment type="function">
    <text evidence="7">Endonuclease IV plays a role in DNA repair. It cleaves phosphodiester bonds at apurinic or apyrimidinic (AP) sites, generating a 3'-hydroxyl group and a 5'-terminal sugar phosphate.</text>
</comment>
<comment type="similarity">
    <text evidence="1 7">Belongs to the AP endonuclease 2 family.</text>
</comment>
<dbReference type="InterPro" id="IPR013022">
    <property type="entry name" value="Xyl_isomerase-like_TIM-brl"/>
</dbReference>
<feature type="binding site" evidence="7">
    <location>
        <position position="106"/>
    </location>
    <ligand>
        <name>Zn(2+)</name>
        <dbReference type="ChEBI" id="CHEBI:29105"/>
        <label>1</label>
    </ligand>
</feature>
<dbReference type="Pfam" id="PF01261">
    <property type="entry name" value="AP_endonuc_2"/>
    <property type="match status" value="1"/>
</dbReference>
<keyword evidence="7 9" id="KW-0255">Endonuclease</keyword>
<evidence type="ECO:0000256" key="5">
    <source>
        <dbReference type="ARBA" id="ARBA00022833"/>
    </source>
</evidence>
<dbReference type="SUPFAM" id="SSF51658">
    <property type="entry name" value="Xylose isomerase-like"/>
    <property type="match status" value="1"/>
</dbReference>
<dbReference type="InterPro" id="IPR018246">
    <property type="entry name" value="AP_endonuc_F2_Zn_BS"/>
</dbReference>
<keyword evidence="7" id="KW-0540">Nuclease</keyword>
<dbReference type="PROSITE" id="PS00730">
    <property type="entry name" value="AP_NUCLEASE_F2_2"/>
    <property type="match status" value="1"/>
</dbReference>
<dbReference type="GO" id="GO:0008270">
    <property type="term" value="F:zinc ion binding"/>
    <property type="evidence" value="ECO:0007669"/>
    <property type="project" value="UniProtKB-UniRule"/>
</dbReference>
<evidence type="ECO:0000256" key="2">
    <source>
        <dbReference type="ARBA" id="ARBA00022723"/>
    </source>
</evidence>
<dbReference type="HAMAP" id="MF_00152">
    <property type="entry name" value="Nfo"/>
    <property type="match status" value="1"/>
</dbReference>
<feature type="binding site" evidence="7">
    <location>
        <position position="257"/>
    </location>
    <ligand>
        <name>Zn(2+)</name>
        <dbReference type="ChEBI" id="CHEBI:29105"/>
        <label>2</label>
    </ligand>
</feature>
<accession>A0A2H0V5U1</accession>
<feature type="binding site" evidence="7">
    <location>
        <position position="178"/>
    </location>
    <ligand>
        <name>Zn(2+)</name>
        <dbReference type="ChEBI" id="CHEBI:29105"/>
        <label>3</label>
    </ligand>
</feature>
<evidence type="ECO:0000259" key="8">
    <source>
        <dbReference type="Pfam" id="PF01261"/>
    </source>
</evidence>
<protein>
    <recommendedName>
        <fullName evidence="7">Probable endonuclease 4</fullName>
        <ecNumber evidence="7">3.1.21.2</ecNumber>
    </recommendedName>
    <alternativeName>
        <fullName evidence="7">Endodeoxyribonuclease IV</fullName>
    </alternativeName>
    <alternativeName>
        <fullName evidence="7">Endonuclease IV</fullName>
    </alternativeName>
</protein>
<dbReference type="GO" id="GO:0008833">
    <property type="term" value="F:deoxyribonuclease IV (phage-T4-induced) activity"/>
    <property type="evidence" value="ECO:0007669"/>
    <property type="project" value="UniProtKB-UniRule"/>
</dbReference>
<keyword evidence="3 7" id="KW-0227">DNA damage</keyword>
<comment type="cofactor">
    <cofactor evidence="7">
        <name>Zn(2+)</name>
        <dbReference type="ChEBI" id="CHEBI:29105"/>
    </cofactor>
    <text evidence="7">Binds 3 Zn(2+) ions.</text>
</comment>
<dbReference type="AlphaFoldDB" id="A0A2H0V5U1"/>
<feature type="binding site" evidence="7">
    <location>
        <position position="175"/>
    </location>
    <ligand>
        <name>Zn(2+)</name>
        <dbReference type="ChEBI" id="CHEBI:29105"/>
        <label>2</label>
    </ligand>
</feature>
<dbReference type="InterPro" id="IPR001719">
    <property type="entry name" value="AP_endonuc_2"/>
</dbReference>
<feature type="binding site" evidence="7">
    <location>
        <position position="66"/>
    </location>
    <ligand>
        <name>Zn(2+)</name>
        <dbReference type="ChEBI" id="CHEBI:29105"/>
        <label>1</label>
    </ligand>
</feature>
<feature type="binding site" evidence="7">
    <location>
        <position position="227"/>
    </location>
    <ligand>
        <name>Zn(2+)</name>
        <dbReference type="ChEBI" id="CHEBI:29105"/>
        <label>3</label>
    </ligand>
</feature>
<feature type="domain" description="Xylose isomerase-like TIM barrel" evidence="8">
    <location>
        <begin position="20"/>
        <end position="273"/>
    </location>
</feature>
<dbReference type="Gene3D" id="3.20.20.150">
    <property type="entry name" value="Divalent-metal-dependent TIM barrel enzymes"/>
    <property type="match status" value="1"/>
</dbReference>
<feature type="binding site" evidence="7">
    <location>
        <position position="225"/>
    </location>
    <ligand>
        <name>Zn(2+)</name>
        <dbReference type="ChEBI" id="CHEBI:29105"/>
        <label>3</label>
    </ligand>
</feature>
<dbReference type="PANTHER" id="PTHR21445:SF0">
    <property type="entry name" value="APURINIC-APYRIMIDINIC ENDONUCLEASE"/>
    <property type="match status" value="1"/>
</dbReference>
<sequence length="277" mass="30676">MKLGAHVSIAGGLPNAPANAGKLDCEIFQIFSRSPRGGNPPEITPQVIKDYKAAMKVHKQVGFYIHSPYFTNLGSDKERVYRGTIEILKQELERGNKLGASGVMFHMGSSKDLGKEETQAQVLKGLKEILKGYSGKTKLLLENSAGAGNIIGDEFEELAYYIKRVKSPNLGICLDTCHMFASGYDMRDKKALNKTLNEFDKLIGLKHLMVIHANDSKTDFESHKDRHEIIGQGLIGKIGFDELVNHPKLKNVDVIVETPDLKDGKAISLKLLQKMKK</sequence>
<proteinExistence type="inferred from homology"/>
<dbReference type="GO" id="GO:0006284">
    <property type="term" value="P:base-excision repair"/>
    <property type="evidence" value="ECO:0007669"/>
    <property type="project" value="TreeGrafter"/>
</dbReference>